<accession>A0A6V8LN48</accession>
<sequence length="122" mass="13422">MRKTVFPLAAFALLALLAFSPAALAAGPVHKVTVSGEHGNLVGKIEEDAPRTYSFTGSFTLAAASKPRFASGGFKLVLVFYRDGVKVDEVQTPMRQVGSMYVTERFHFRLCCEFTRVGYELR</sequence>
<dbReference type="RefSeq" id="WP_173080519.1">
    <property type="nucleotide sequence ID" value="NZ_BLTE01000001.1"/>
</dbReference>
<comment type="caution">
    <text evidence="2">The sequence shown here is derived from an EMBL/GenBank/DDBJ whole genome shotgun (WGS) entry which is preliminary data.</text>
</comment>
<evidence type="ECO:0000313" key="3">
    <source>
        <dbReference type="Proteomes" id="UP000494245"/>
    </source>
</evidence>
<feature type="chain" id="PRO_5028864231" evidence="1">
    <location>
        <begin position="26"/>
        <end position="122"/>
    </location>
</feature>
<dbReference type="AlphaFoldDB" id="A0A6V8LN48"/>
<name>A0A6V8LN48_9BACT</name>
<organism evidence="2 3">
    <name type="scientific">Fundidesulfovibrio magnetotacticus</name>
    <dbReference type="NCBI Taxonomy" id="2730080"/>
    <lineage>
        <taxon>Bacteria</taxon>
        <taxon>Pseudomonadati</taxon>
        <taxon>Thermodesulfobacteriota</taxon>
        <taxon>Desulfovibrionia</taxon>
        <taxon>Desulfovibrionales</taxon>
        <taxon>Desulfovibrionaceae</taxon>
        <taxon>Fundidesulfovibrio</taxon>
    </lineage>
</organism>
<evidence type="ECO:0000256" key="1">
    <source>
        <dbReference type="SAM" id="SignalP"/>
    </source>
</evidence>
<evidence type="ECO:0000313" key="2">
    <source>
        <dbReference type="EMBL" id="GFK92430.1"/>
    </source>
</evidence>
<keyword evidence="1" id="KW-0732">Signal</keyword>
<protein>
    <submittedName>
        <fullName evidence="2">Uncharacterized protein</fullName>
    </submittedName>
</protein>
<keyword evidence="3" id="KW-1185">Reference proteome</keyword>
<reference evidence="2 3" key="1">
    <citation type="submission" date="2020-04" db="EMBL/GenBank/DDBJ databases">
        <authorList>
            <consortium name="Desulfovibrio sp. FSS-1 genome sequencing consortium"/>
            <person name="Shimoshige H."/>
            <person name="Kobayashi H."/>
            <person name="Maekawa T."/>
        </authorList>
    </citation>
    <scope>NUCLEOTIDE SEQUENCE [LARGE SCALE GENOMIC DNA]</scope>
    <source>
        <strain evidence="2 3">SIID29052-01</strain>
    </source>
</reference>
<dbReference type="Proteomes" id="UP000494245">
    <property type="component" value="Unassembled WGS sequence"/>
</dbReference>
<gene>
    <name evidence="2" type="ORF">NNJEOMEG_00255</name>
</gene>
<dbReference type="EMBL" id="BLTE01000001">
    <property type="protein sequence ID" value="GFK92430.1"/>
    <property type="molecule type" value="Genomic_DNA"/>
</dbReference>
<feature type="signal peptide" evidence="1">
    <location>
        <begin position="1"/>
        <end position="25"/>
    </location>
</feature>
<proteinExistence type="predicted"/>
<reference evidence="2 3" key="2">
    <citation type="submission" date="2020-05" db="EMBL/GenBank/DDBJ databases">
        <title>Draft genome sequence of Desulfovibrio sp. strainFSS-1.</title>
        <authorList>
            <person name="Shimoshige H."/>
            <person name="Kobayashi H."/>
            <person name="Maekawa T."/>
        </authorList>
    </citation>
    <scope>NUCLEOTIDE SEQUENCE [LARGE SCALE GENOMIC DNA]</scope>
    <source>
        <strain evidence="2 3">SIID29052-01</strain>
    </source>
</reference>